<dbReference type="PROSITE" id="PS00463">
    <property type="entry name" value="ZN2_CY6_FUNGAL_1"/>
    <property type="match status" value="1"/>
</dbReference>
<dbReference type="SMART" id="SM00066">
    <property type="entry name" value="GAL4"/>
    <property type="match status" value="1"/>
</dbReference>
<evidence type="ECO:0000256" key="3">
    <source>
        <dbReference type="ARBA" id="ARBA00023125"/>
    </source>
</evidence>
<dbReference type="GO" id="GO:0005634">
    <property type="term" value="C:nucleus"/>
    <property type="evidence" value="ECO:0007669"/>
    <property type="project" value="TreeGrafter"/>
</dbReference>
<keyword evidence="1" id="KW-0479">Metal-binding</keyword>
<dbReference type="PANTHER" id="PTHR47424">
    <property type="entry name" value="REGULATORY PROTEIN GAL4"/>
    <property type="match status" value="1"/>
</dbReference>
<keyword evidence="4" id="KW-0804">Transcription</keyword>
<dbReference type="Proteomes" id="UP000237144">
    <property type="component" value="Unassembled WGS sequence"/>
</dbReference>
<protein>
    <recommendedName>
        <fullName evidence="7">Zn(2)-C6 fungal-type domain-containing protein</fullName>
    </recommendedName>
</protein>
<reference evidence="8 9" key="1">
    <citation type="journal article" date="2018" name="Front. Microbiol.">
        <title>Prospects for Fungal Bioremediation of Acidic Radioactive Waste Sites: Characterization and Genome Sequence of Rhodotorula taiwanensis MD1149.</title>
        <authorList>
            <person name="Tkavc R."/>
            <person name="Matrosova V.Y."/>
            <person name="Grichenko O.E."/>
            <person name="Gostincar C."/>
            <person name="Volpe R.P."/>
            <person name="Klimenkova P."/>
            <person name="Gaidamakova E.K."/>
            <person name="Zhou C.E."/>
            <person name="Stewart B.J."/>
            <person name="Lyman M.G."/>
            <person name="Malfatti S.A."/>
            <person name="Rubinfeld B."/>
            <person name="Courtot M."/>
            <person name="Singh J."/>
            <person name="Dalgard C.L."/>
            <person name="Hamilton T."/>
            <person name="Frey K.G."/>
            <person name="Gunde-Cimerman N."/>
            <person name="Dugan L."/>
            <person name="Daly M.J."/>
        </authorList>
    </citation>
    <scope>NUCLEOTIDE SEQUENCE [LARGE SCALE GENOMIC DNA]</scope>
    <source>
        <strain evidence="8 9">MD1149</strain>
    </source>
</reference>
<dbReference type="GO" id="GO:0000978">
    <property type="term" value="F:RNA polymerase II cis-regulatory region sequence-specific DNA binding"/>
    <property type="evidence" value="ECO:0007669"/>
    <property type="project" value="TreeGrafter"/>
</dbReference>
<dbReference type="InterPro" id="IPR001138">
    <property type="entry name" value="Zn2Cys6_DnaBD"/>
</dbReference>
<keyword evidence="2" id="KW-0805">Transcription regulation</keyword>
<proteinExistence type="predicted"/>
<dbReference type="GO" id="GO:0000435">
    <property type="term" value="P:positive regulation of transcription from RNA polymerase II promoter by galactose"/>
    <property type="evidence" value="ECO:0007669"/>
    <property type="project" value="TreeGrafter"/>
</dbReference>
<feature type="compositionally biased region" description="Polar residues" evidence="6">
    <location>
        <begin position="209"/>
        <end position="224"/>
    </location>
</feature>
<keyword evidence="9" id="KW-1185">Reference proteome</keyword>
<dbReference type="InterPro" id="IPR036864">
    <property type="entry name" value="Zn2-C6_fun-type_DNA-bd_sf"/>
</dbReference>
<dbReference type="OrthoDB" id="3364175at2759"/>
<evidence type="ECO:0000256" key="5">
    <source>
        <dbReference type="ARBA" id="ARBA00023242"/>
    </source>
</evidence>
<feature type="domain" description="Zn(2)-C6 fungal-type" evidence="7">
    <location>
        <begin position="37"/>
        <end position="67"/>
    </location>
</feature>
<dbReference type="InterPro" id="IPR051127">
    <property type="entry name" value="Fungal_SecMet_Regulators"/>
</dbReference>
<organism evidence="8 9">
    <name type="scientific">Rhodotorula taiwanensis</name>
    <dbReference type="NCBI Taxonomy" id="741276"/>
    <lineage>
        <taxon>Eukaryota</taxon>
        <taxon>Fungi</taxon>
        <taxon>Dikarya</taxon>
        <taxon>Basidiomycota</taxon>
        <taxon>Pucciniomycotina</taxon>
        <taxon>Microbotryomycetes</taxon>
        <taxon>Sporidiobolales</taxon>
        <taxon>Sporidiobolaceae</taxon>
        <taxon>Rhodotorula</taxon>
    </lineage>
</organism>
<dbReference type="SUPFAM" id="SSF57701">
    <property type="entry name" value="Zn2/Cys6 DNA-binding domain"/>
    <property type="match status" value="1"/>
</dbReference>
<dbReference type="Pfam" id="PF00172">
    <property type="entry name" value="Zn_clus"/>
    <property type="match status" value="1"/>
</dbReference>
<dbReference type="AlphaFoldDB" id="A0A2S5B5L5"/>
<name>A0A2S5B5L5_9BASI</name>
<dbReference type="STRING" id="741276.A0A2S5B5L5"/>
<dbReference type="CDD" id="cd00067">
    <property type="entry name" value="GAL4"/>
    <property type="match status" value="1"/>
</dbReference>
<keyword evidence="3" id="KW-0238">DNA-binding</keyword>
<dbReference type="CDD" id="cd12148">
    <property type="entry name" value="fungal_TF_MHR"/>
    <property type="match status" value="1"/>
</dbReference>
<dbReference type="Gene3D" id="4.10.240.10">
    <property type="entry name" value="Zn(2)-C6 fungal-type DNA-binding domain"/>
    <property type="match status" value="1"/>
</dbReference>
<evidence type="ECO:0000256" key="6">
    <source>
        <dbReference type="SAM" id="MobiDB-lite"/>
    </source>
</evidence>
<evidence type="ECO:0000256" key="1">
    <source>
        <dbReference type="ARBA" id="ARBA00022723"/>
    </source>
</evidence>
<dbReference type="SMART" id="SM00906">
    <property type="entry name" value="Fungal_trans"/>
    <property type="match status" value="1"/>
</dbReference>
<feature type="compositionally biased region" description="Low complexity" evidence="6">
    <location>
        <begin position="246"/>
        <end position="256"/>
    </location>
</feature>
<dbReference type="EMBL" id="PJQD01000059">
    <property type="protein sequence ID" value="POY72072.1"/>
    <property type="molecule type" value="Genomic_DNA"/>
</dbReference>
<dbReference type="GO" id="GO:0000981">
    <property type="term" value="F:DNA-binding transcription factor activity, RNA polymerase II-specific"/>
    <property type="evidence" value="ECO:0007669"/>
    <property type="project" value="InterPro"/>
</dbReference>
<gene>
    <name evidence="8" type="ORF">BMF94_4879</name>
</gene>
<comment type="caution">
    <text evidence="8">The sequence shown here is derived from an EMBL/GenBank/DDBJ whole genome shotgun (WGS) entry which is preliminary data.</text>
</comment>
<evidence type="ECO:0000256" key="4">
    <source>
        <dbReference type="ARBA" id="ARBA00023163"/>
    </source>
</evidence>
<feature type="region of interest" description="Disordered" evidence="6">
    <location>
        <begin position="109"/>
        <end position="262"/>
    </location>
</feature>
<dbReference type="PROSITE" id="PS50048">
    <property type="entry name" value="ZN2_CY6_FUNGAL_2"/>
    <property type="match status" value="1"/>
</dbReference>
<dbReference type="Pfam" id="PF04082">
    <property type="entry name" value="Fungal_trans"/>
    <property type="match status" value="1"/>
</dbReference>
<dbReference type="PANTHER" id="PTHR47424:SF3">
    <property type="entry name" value="REGULATORY PROTEIN GAL4"/>
    <property type="match status" value="1"/>
</dbReference>
<feature type="compositionally biased region" description="Pro residues" evidence="6">
    <location>
        <begin position="136"/>
        <end position="152"/>
    </location>
</feature>
<evidence type="ECO:0000313" key="8">
    <source>
        <dbReference type="EMBL" id="POY72072.1"/>
    </source>
</evidence>
<dbReference type="GO" id="GO:0006351">
    <property type="term" value="P:DNA-templated transcription"/>
    <property type="evidence" value="ECO:0007669"/>
    <property type="project" value="InterPro"/>
</dbReference>
<feature type="region of interest" description="Disordered" evidence="6">
    <location>
        <begin position="1"/>
        <end position="25"/>
    </location>
</feature>
<sequence>MPPQRGSASVEPADHERSVSAAPLEEEDLVDGKAKYACEYCKRRKLKCTRDVPICEFCLQHKHECIYSRIVRTPLTRRNLDAAESRIRRLEALLSKQQAETSADDSANLLRALPPRGPTAVPPSGARGDGDVDAAAPPPLSFTLPRPEPGPSHLPADPSGDVAFADHGASGLRPPTFPPPELPSLFAQPSVLPPPPPRPIGSSVAPHSAASNFPRTSSAISGSTFGHPASASSSSAQPLEPPPPVTHSSVTSTGHSEAVHETDEDGMGALTVDAGSTSSSYLGSLSGAGLLHFLQRCASDVDLASKATLKGVTSPSSTFSAGASIPADQLAAYIEAYFTIFHIKYPLVHQATFRAQLGDIVPRTGGAAWTLLHTAVLGLGSMCVSGDSGDGSETLCLYDKAVAQVSAAMFDTSSLTAVQAFTLLANLSQKLNHVSQGTVFLGIALRMAINLGLHCEASAKSMSLFEQEQRRRVWYTLFCFESGAAITFGHPSTLPTFGVDVWPVLNAPDTVFTPATTVRPAPSSGATVYSSIFYQACFHQLAGQVLNCLTVNPFLPLDDVLRLYRDVDSFQSSLPPFFFSAAPPWFDFARHAIAWRLDNLRMVVLRQTFLKVSLAPGPVSPEEERCWGKCVECAAEVIRSVQRYTSSGNRCMMELWYALHFVIPSTFLPLIALRVRPSSPSAIEWLEVVQSAKSILERIPHALLKPLATRCLTIITAVANLSEGGRPFPQVEQAPLDADFTNFLEMLAGPTEMDGMPTHALQAPGLLPDLDALFQWFTPSGSPQPH</sequence>
<evidence type="ECO:0000259" key="7">
    <source>
        <dbReference type="PROSITE" id="PS50048"/>
    </source>
</evidence>
<dbReference type="InterPro" id="IPR007219">
    <property type="entry name" value="XnlR_reg_dom"/>
</dbReference>
<feature type="compositionally biased region" description="Low complexity" evidence="6">
    <location>
        <begin position="228"/>
        <end position="238"/>
    </location>
</feature>
<evidence type="ECO:0000313" key="9">
    <source>
        <dbReference type="Proteomes" id="UP000237144"/>
    </source>
</evidence>
<accession>A0A2S5B5L5</accession>
<keyword evidence="5" id="KW-0539">Nucleus</keyword>
<evidence type="ECO:0000256" key="2">
    <source>
        <dbReference type="ARBA" id="ARBA00023015"/>
    </source>
</evidence>
<dbReference type="GO" id="GO:0008270">
    <property type="term" value="F:zinc ion binding"/>
    <property type="evidence" value="ECO:0007669"/>
    <property type="project" value="InterPro"/>
</dbReference>